<evidence type="ECO:0000256" key="1">
    <source>
        <dbReference type="SAM" id="MobiDB-lite"/>
    </source>
</evidence>
<comment type="caution">
    <text evidence="2">The sequence shown here is derived from an EMBL/GenBank/DDBJ whole genome shotgun (WGS) entry which is preliminary data.</text>
</comment>
<dbReference type="Gramene" id="Manes.06G067800.1.v8.1">
    <property type="protein sequence ID" value="Manes.06G067800.1.v8.1.CDS.1"/>
    <property type="gene ID" value="Manes.06G067800.v8.1"/>
</dbReference>
<name>A0A2C9VNF7_MANES</name>
<keyword evidence="3" id="KW-1185">Reference proteome</keyword>
<evidence type="ECO:0000313" key="3">
    <source>
        <dbReference type="Proteomes" id="UP000091857"/>
    </source>
</evidence>
<proteinExistence type="predicted"/>
<feature type="compositionally biased region" description="Polar residues" evidence="1">
    <location>
        <begin position="26"/>
        <end position="35"/>
    </location>
</feature>
<dbReference type="STRING" id="3983.A0A2C9VNF7"/>
<dbReference type="OrthoDB" id="850637at2759"/>
<dbReference type="PANTHER" id="PTHR33264:SF8">
    <property type="entry name" value="EXPRESSED PROTEIN"/>
    <property type="match status" value="1"/>
</dbReference>
<dbReference type="PANTHER" id="PTHR33264">
    <property type="entry name" value="EXPRESSED PROTEIN"/>
    <property type="match status" value="1"/>
</dbReference>
<feature type="region of interest" description="Disordered" evidence="1">
    <location>
        <begin position="1"/>
        <end position="41"/>
    </location>
</feature>
<reference evidence="3" key="1">
    <citation type="journal article" date="2016" name="Nat. Biotechnol.">
        <title>Sequencing wild and cultivated cassava and related species reveals extensive interspecific hybridization and genetic diversity.</title>
        <authorList>
            <person name="Bredeson J.V."/>
            <person name="Lyons J.B."/>
            <person name="Prochnik S.E."/>
            <person name="Wu G.A."/>
            <person name="Ha C.M."/>
            <person name="Edsinger-Gonzales E."/>
            <person name="Grimwood J."/>
            <person name="Schmutz J."/>
            <person name="Rabbi I.Y."/>
            <person name="Egesi C."/>
            <person name="Nauluvula P."/>
            <person name="Lebot V."/>
            <person name="Ndunguru J."/>
            <person name="Mkamilo G."/>
            <person name="Bart R.S."/>
            <person name="Setter T.L."/>
            <person name="Gleadow R.M."/>
            <person name="Kulakow P."/>
            <person name="Ferguson M.E."/>
            <person name="Rounsley S."/>
            <person name="Rokhsar D.S."/>
        </authorList>
    </citation>
    <scope>NUCLEOTIDE SEQUENCE [LARGE SCALE GENOMIC DNA]</scope>
    <source>
        <strain evidence="3">cv. AM560-2</strain>
    </source>
</reference>
<sequence>MTRQELIRSLSPNSKTRSPLAEKPSETTTKMSNTKTKGENRGDKSIIKRCGEVAGGTTAECVAVCCCCPCALMNFLVLTIYKMPACLCRKARKRHRKRKHDSLLVHTVSKDSCKEELMEKQKAGVGIHDGGESDTGADELEKEMWYRFYATGFWRSPSHRSTR</sequence>
<accession>A0A2C9VNF7</accession>
<evidence type="ECO:0000313" key="2">
    <source>
        <dbReference type="EMBL" id="OAY47295.1"/>
    </source>
</evidence>
<organism evidence="2 3">
    <name type="scientific">Manihot esculenta</name>
    <name type="common">Cassava</name>
    <name type="synonym">Jatropha manihot</name>
    <dbReference type="NCBI Taxonomy" id="3983"/>
    <lineage>
        <taxon>Eukaryota</taxon>
        <taxon>Viridiplantae</taxon>
        <taxon>Streptophyta</taxon>
        <taxon>Embryophyta</taxon>
        <taxon>Tracheophyta</taxon>
        <taxon>Spermatophyta</taxon>
        <taxon>Magnoliopsida</taxon>
        <taxon>eudicotyledons</taxon>
        <taxon>Gunneridae</taxon>
        <taxon>Pentapetalae</taxon>
        <taxon>rosids</taxon>
        <taxon>fabids</taxon>
        <taxon>Malpighiales</taxon>
        <taxon>Euphorbiaceae</taxon>
        <taxon>Crotonoideae</taxon>
        <taxon>Manihoteae</taxon>
        <taxon>Manihot</taxon>
    </lineage>
</organism>
<dbReference type="EMBL" id="CM004392">
    <property type="protein sequence ID" value="OAY47295.1"/>
    <property type="molecule type" value="Genomic_DNA"/>
</dbReference>
<dbReference type="AlphaFoldDB" id="A0A2C9VNF7"/>
<gene>
    <name evidence="2" type="ORF">MANES_06G067800v8</name>
</gene>
<dbReference type="Proteomes" id="UP000091857">
    <property type="component" value="Chromosome 6"/>
</dbReference>
<protein>
    <submittedName>
        <fullName evidence="2">Uncharacterized protein</fullName>
    </submittedName>
</protein>